<evidence type="ECO:0000313" key="16">
    <source>
        <dbReference type="Proteomes" id="UP000721415"/>
    </source>
</evidence>
<feature type="binding site" evidence="10">
    <location>
        <begin position="115"/>
        <end position="121"/>
    </location>
    <ligand>
        <name>ATP</name>
        <dbReference type="ChEBI" id="CHEBI:30616"/>
    </ligand>
</feature>
<dbReference type="InterPro" id="IPR004101">
    <property type="entry name" value="Mur_ligase_C"/>
</dbReference>
<evidence type="ECO:0000256" key="10">
    <source>
        <dbReference type="HAMAP-Rule" id="MF_02019"/>
    </source>
</evidence>
<name>A0ABS0LR04_9LACT</name>
<dbReference type="InterPro" id="IPR005863">
    <property type="entry name" value="UDP-N-AcMur_synth"/>
</dbReference>
<evidence type="ECO:0000256" key="9">
    <source>
        <dbReference type="ARBA" id="ARBA00023316"/>
    </source>
</evidence>
<comment type="catalytic activity">
    <reaction evidence="11">
        <text>D-alanyl-D-alanine + UDP-N-acetyl-alpha-D-muramoyl-L-alanyl-gamma-D-glutamyl-meso-2,6-diaminopimelate + ATP = UDP-N-acetyl-alpha-D-muramoyl-L-alanyl-gamma-D-glutamyl-meso-2,6-diaminopimeloyl-D-alanyl-D-alanine + ADP + phosphate + H(+)</text>
        <dbReference type="Rhea" id="RHEA:28374"/>
        <dbReference type="ChEBI" id="CHEBI:15378"/>
        <dbReference type="ChEBI" id="CHEBI:30616"/>
        <dbReference type="ChEBI" id="CHEBI:43474"/>
        <dbReference type="ChEBI" id="CHEBI:57822"/>
        <dbReference type="ChEBI" id="CHEBI:61386"/>
        <dbReference type="ChEBI" id="CHEBI:83905"/>
        <dbReference type="ChEBI" id="CHEBI:456216"/>
        <dbReference type="EC" id="6.3.2.10"/>
    </reaction>
</comment>
<evidence type="ECO:0000256" key="5">
    <source>
        <dbReference type="ARBA" id="ARBA00022840"/>
    </source>
</evidence>
<evidence type="ECO:0000256" key="4">
    <source>
        <dbReference type="ARBA" id="ARBA00022741"/>
    </source>
</evidence>
<dbReference type="PANTHER" id="PTHR43024:SF1">
    <property type="entry name" value="UDP-N-ACETYLMURAMOYL-TRIPEPTIDE--D-ALANYL-D-ALANINE LIGASE"/>
    <property type="match status" value="1"/>
</dbReference>
<dbReference type="Pfam" id="PF02875">
    <property type="entry name" value="Mur_ligase_C"/>
    <property type="match status" value="1"/>
</dbReference>
<dbReference type="Gene3D" id="3.40.1190.10">
    <property type="entry name" value="Mur-like, catalytic domain"/>
    <property type="match status" value="1"/>
</dbReference>
<dbReference type="EC" id="6.3.2.10" evidence="10 11"/>
<keyword evidence="9 10" id="KW-0961">Cell wall biogenesis/degradation</keyword>
<dbReference type="Gene3D" id="3.90.190.20">
    <property type="entry name" value="Mur ligase, C-terminal domain"/>
    <property type="match status" value="1"/>
</dbReference>
<dbReference type="Proteomes" id="UP000721415">
    <property type="component" value="Unassembled WGS sequence"/>
</dbReference>
<keyword evidence="1 10" id="KW-0963">Cytoplasm</keyword>
<dbReference type="PANTHER" id="PTHR43024">
    <property type="entry name" value="UDP-N-ACETYLMURAMOYL-TRIPEPTIDE--D-ALANYL-D-ALANINE LIGASE"/>
    <property type="match status" value="1"/>
</dbReference>
<dbReference type="InterPro" id="IPR013221">
    <property type="entry name" value="Mur_ligase_cen"/>
</dbReference>
<dbReference type="GO" id="GO:0016874">
    <property type="term" value="F:ligase activity"/>
    <property type="evidence" value="ECO:0007669"/>
    <property type="project" value="UniProtKB-KW"/>
</dbReference>
<dbReference type="InterPro" id="IPR000713">
    <property type="entry name" value="Mur_ligase_N"/>
</dbReference>
<keyword evidence="16" id="KW-1185">Reference proteome</keyword>
<proteinExistence type="inferred from homology"/>
<feature type="domain" description="Mur ligase C-terminal" evidence="13">
    <location>
        <begin position="323"/>
        <end position="451"/>
    </location>
</feature>
<keyword evidence="3 10" id="KW-0132">Cell division</keyword>
<sequence length="468" mass="52479">MKKLSIETIVCQLDHVEASINSQRDPFIESVEFDSRKVQPGALFVPLVGGATDGHSYINQAIEQGASATLWSDEKEAAPTDLIHVIFVEDTLKALHELANYYRHLINPIVIGITGSNGKTTAKDMTAMSLTSKYVVHKTQGNFNNEIGMPYTILKMPENTEVCVLEMGMSNFGEIHELSSIAEPDIAVITLIGESHLEFLGNRAGIAKAKLEIIDGMREHGKFLYPGDEPLIEDELETKDRAFEKYRFGYDSSYEYYAYDIYEEFNKTFFRTNIDENVLCTIPIIGAYNVSNALIALSIATMLEVPTEQAIFQLSKFELTANRVQWLETKNGARLLNDAYNASPTSMRAILNTLAHVEMEGAGRKIAVLGDIRELGPNSEEYHRDLKDSLDVEGLDKVYLFGDQMAYLYDELQQKFAPEQLFYEKANHQRLIDVLQRETGNDDVILVKSSFGVDLLKVVTALTGITTR</sequence>
<comment type="subcellular location">
    <subcellularLocation>
        <location evidence="10 11">Cytoplasm</location>
    </subcellularLocation>
</comment>
<protein>
    <recommendedName>
        <fullName evidence="10 11">UDP-N-acetylmuramoyl-tripeptide--D-alanyl-D-alanine ligase</fullName>
        <ecNumber evidence="10 11">6.3.2.10</ecNumber>
    </recommendedName>
    <alternativeName>
        <fullName evidence="10">D-alanyl-D-alanine-adding enzyme</fullName>
    </alternativeName>
</protein>
<dbReference type="Pfam" id="PF08245">
    <property type="entry name" value="Mur_ligase_M"/>
    <property type="match status" value="1"/>
</dbReference>
<evidence type="ECO:0000256" key="2">
    <source>
        <dbReference type="ARBA" id="ARBA00022598"/>
    </source>
</evidence>
<dbReference type="InterPro" id="IPR036565">
    <property type="entry name" value="Mur-like_cat_sf"/>
</dbReference>
<dbReference type="NCBIfam" id="TIGR01143">
    <property type="entry name" value="murF"/>
    <property type="match status" value="1"/>
</dbReference>
<feature type="domain" description="Mur ligase N-terminal catalytic" evidence="12">
    <location>
        <begin position="28"/>
        <end position="102"/>
    </location>
</feature>
<dbReference type="RefSeq" id="WP_197115498.1">
    <property type="nucleotide sequence ID" value="NZ_JACBXQ010000003.1"/>
</dbReference>
<keyword evidence="2 10" id="KW-0436">Ligase</keyword>
<keyword evidence="6 10" id="KW-0133">Cell shape</keyword>
<accession>A0ABS0LR04</accession>
<dbReference type="Pfam" id="PF01225">
    <property type="entry name" value="Mur_ligase"/>
    <property type="match status" value="1"/>
</dbReference>
<dbReference type="SUPFAM" id="SSF53244">
    <property type="entry name" value="MurD-like peptide ligases, peptide-binding domain"/>
    <property type="match status" value="1"/>
</dbReference>
<comment type="catalytic activity">
    <reaction evidence="10">
        <text>UDP-N-acetyl-alpha-D-muramoyl-L-alanyl-gamma-D-glutamyl-L-lysine + D-alanyl-D-alanine + ATP = UDP-N-acetyl-alpha-D-muramoyl-L-alanyl-gamma-D-glutamyl-L-lysyl-D-alanyl-D-alanine + ADP + phosphate + H(+)</text>
        <dbReference type="Rhea" id="RHEA:16085"/>
        <dbReference type="ChEBI" id="CHEBI:15378"/>
        <dbReference type="ChEBI" id="CHEBI:30616"/>
        <dbReference type="ChEBI" id="CHEBI:43474"/>
        <dbReference type="ChEBI" id="CHEBI:57822"/>
        <dbReference type="ChEBI" id="CHEBI:70758"/>
        <dbReference type="ChEBI" id="CHEBI:83903"/>
        <dbReference type="ChEBI" id="CHEBI:456216"/>
        <dbReference type="EC" id="6.3.2.10"/>
    </reaction>
</comment>
<evidence type="ECO:0000259" key="14">
    <source>
        <dbReference type="Pfam" id="PF08245"/>
    </source>
</evidence>
<evidence type="ECO:0000256" key="8">
    <source>
        <dbReference type="ARBA" id="ARBA00023306"/>
    </source>
</evidence>
<keyword evidence="5 10" id="KW-0067">ATP-binding</keyword>
<gene>
    <name evidence="10" type="primary">murF</name>
    <name evidence="15" type="ORF">HZY91_06730</name>
</gene>
<comment type="pathway">
    <text evidence="10 11">Cell wall biogenesis; peptidoglycan biosynthesis.</text>
</comment>
<comment type="function">
    <text evidence="10 11">Involved in cell wall formation. Catalyzes the final step in the synthesis of UDP-N-acetylmuramoyl-pentapeptide, the precursor of murein.</text>
</comment>
<dbReference type="Gene3D" id="3.40.1390.10">
    <property type="entry name" value="MurE/MurF, N-terminal domain"/>
    <property type="match status" value="1"/>
</dbReference>
<evidence type="ECO:0000256" key="6">
    <source>
        <dbReference type="ARBA" id="ARBA00022960"/>
    </source>
</evidence>
<dbReference type="HAMAP" id="MF_02019">
    <property type="entry name" value="MurF"/>
    <property type="match status" value="1"/>
</dbReference>
<evidence type="ECO:0000259" key="12">
    <source>
        <dbReference type="Pfam" id="PF01225"/>
    </source>
</evidence>
<keyword evidence="4 10" id="KW-0547">Nucleotide-binding</keyword>
<organism evidence="15 16">
    <name type="scientific">Facklamia lactis</name>
    <dbReference type="NCBI Taxonomy" id="2749967"/>
    <lineage>
        <taxon>Bacteria</taxon>
        <taxon>Bacillati</taxon>
        <taxon>Bacillota</taxon>
        <taxon>Bacilli</taxon>
        <taxon>Lactobacillales</taxon>
        <taxon>Aerococcaceae</taxon>
        <taxon>Facklamia</taxon>
    </lineage>
</organism>
<evidence type="ECO:0000256" key="1">
    <source>
        <dbReference type="ARBA" id="ARBA00022490"/>
    </source>
</evidence>
<evidence type="ECO:0000313" key="15">
    <source>
        <dbReference type="EMBL" id="MBG9986590.1"/>
    </source>
</evidence>
<dbReference type="SUPFAM" id="SSF63418">
    <property type="entry name" value="MurE/MurF N-terminal domain"/>
    <property type="match status" value="1"/>
</dbReference>
<dbReference type="InterPro" id="IPR035911">
    <property type="entry name" value="MurE/MurF_N"/>
</dbReference>
<evidence type="ECO:0000256" key="11">
    <source>
        <dbReference type="RuleBase" id="RU004136"/>
    </source>
</evidence>
<feature type="domain" description="Mur ligase central" evidence="14">
    <location>
        <begin position="113"/>
        <end position="299"/>
    </location>
</feature>
<dbReference type="InterPro" id="IPR036615">
    <property type="entry name" value="Mur_ligase_C_dom_sf"/>
</dbReference>
<reference evidence="15 16" key="1">
    <citation type="submission" date="2020-07" db="EMBL/GenBank/DDBJ databases">
        <title>Facklamia lactis sp. nov., isolated from raw milk.</title>
        <authorList>
            <person name="Doll E.V."/>
            <person name="Huptas C."/>
            <person name="Staib L."/>
            <person name="Wenning M."/>
            <person name="Scherer S."/>
        </authorList>
    </citation>
    <scope>NUCLEOTIDE SEQUENCE [LARGE SCALE GENOMIC DNA]</scope>
    <source>
        <strain evidence="15 16">DSM 111018</strain>
    </source>
</reference>
<comment type="caution">
    <text evidence="15">The sequence shown here is derived from an EMBL/GenBank/DDBJ whole genome shotgun (WGS) entry which is preliminary data.</text>
</comment>
<dbReference type="EMBL" id="JACBXQ010000003">
    <property type="protein sequence ID" value="MBG9986590.1"/>
    <property type="molecule type" value="Genomic_DNA"/>
</dbReference>
<keyword evidence="8 10" id="KW-0131">Cell cycle</keyword>
<evidence type="ECO:0000259" key="13">
    <source>
        <dbReference type="Pfam" id="PF02875"/>
    </source>
</evidence>
<dbReference type="InterPro" id="IPR051046">
    <property type="entry name" value="MurCDEF_CellWall_CoF430Synth"/>
</dbReference>
<dbReference type="SUPFAM" id="SSF53623">
    <property type="entry name" value="MurD-like peptide ligases, catalytic domain"/>
    <property type="match status" value="1"/>
</dbReference>
<keyword evidence="7 10" id="KW-0573">Peptidoglycan synthesis</keyword>
<comment type="similarity">
    <text evidence="10">Belongs to the MurCDEF family. MurF subfamily.</text>
</comment>
<evidence type="ECO:0000256" key="3">
    <source>
        <dbReference type="ARBA" id="ARBA00022618"/>
    </source>
</evidence>
<evidence type="ECO:0000256" key="7">
    <source>
        <dbReference type="ARBA" id="ARBA00022984"/>
    </source>
</evidence>